<gene>
    <name evidence="5" type="ORF">GS398_00590</name>
</gene>
<dbReference type="GO" id="GO:0004674">
    <property type="term" value="F:protein serine/threonine kinase activity"/>
    <property type="evidence" value="ECO:0007669"/>
    <property type="project" value="TreeGrafter"/>
</dbReference>
<dbReference type="EMBL" id="WVHS01000001">
    <property type="protein sequence ID" value="MXV13786.1"/>
    <property type="molecule type" value="Genomic_DNA"/>
</dbReference>
<evidence type="ECO:0000313" key="5">
    <source>
        <dbReference type="EMBL" id="MXV13786.1"/>
    </source>
</evidence>
<evidence type="ECO:0000256" key="1">
    <source>
        <dbReference type="ARBA" id="ARBA00010164"/>
    </source>
</evidence>
<sequence>MSKRIFVFGDWDDLEKATLIGQLTADTVRGKEVFSFQYDQDWLKKPASTYLDPDLQLFAGPQYVRDEKPNFGMFLDSSPDRWGRVLMKRREAIFARREKRSPTVFGESDFLLGVYDANRIGGLRFKTDPEGPFLASDPSLAAPPWVSLRELEHAVLELEKDDKLSDNQELKWLDMLMAPGSSLGGTRPKASITDQQGNLWIAKFPSGNDDVNTGGWEMLVHQLAKECGIKVSEARHQKFSSRHHTFITRRFDRTGENRRIHFASAMTLLGHSDGADHYDGASYLDLVGFIQQYGNNPKENLKELWKRVLFNILVKNTDDHLRNHGFLLTKDGWELSPAYDMNPVPTGTGLTLNISENDNSLDPELALSVARHFRLINKDAANLLVQMKKIVSQWRKLALDIGIANQEQERMAGAFYVES</sequence>
<protein>
    <submittedName>
        <fullName evidence="5">Type II toxin-antitoxin system HipA family toxin</fullName>
    </submittedName>
</protein>
<dbReference type="PANTHER" id="PTHR37419">
    <property type="entry name" value="SERINE/THREONINE-PROTEIN KINASE TOXIN HIPA"/>
    <property type="match status" value="1"/>
</dbReference>
<dbReference type="Proteomes" id="UP000451233">
    <property type="component" value="Unassembled WGS sequence"/>
</dbReference>
<evidence type="ECO:0000256" key="2">
    <source>
        <dbReference type="ARBA" id="ARBA00022679"/>
    </source>
</evidence>
<comment type="caution">
    <text evidence="5">The sequence shown here is derived from an EMBL/GenBank/DDBJ whole genome shotgun (WGS) entry which is preliminary data.</text>
</comment>
<name>A0A7K1XTE4_9SPHI</name>
<proteinExistence type="inferred from homology"/>
<accession>A0A7K1XTE4</accession>
<reference evidence="5 6" key="1">
    <citation type="submission" date="2019-11" db="EMBL/GenBank/DDBJ databases">
        <title>Pedobacter sp. HMF7056 Genome sequencing and assembly.</title>
        <authorList>
            <person name="Kang H."/>
            <person name="Kim H."/>
            <person name="Joh K."/>
        </authorList>
    </citation>
    <scope>NUCLEOTIDE SEQUENCE [LARGE SCALE GENOMIC DNA]</scope>
    <source>
        <strain evidence="5 6">HMF7056</strain>
    </source>
</reference>
<keyword evidence="2" id="KW-0808">Transferase</keyword>
<dbReference type="Gene3D" id="1.10.1070.20">
    <property type="match status" value="1"/>
</dbReference>
<organism evidence="5 6">
    <name type="scientific">Hufsiella ginkgonis</name>
    <dbReference type="NCBI Taxonomy" id="2695274"/>
    <lineage>
        <taxon>Bacteria</taxon>
        <taxon>Pseudomonadati</taxon>
        <taxon>Bacteroidota</taxon>
        <taxon>Sphingobacteriia</taxon>
        <taxon>Sphingobacteriales</taxon>
        <taxon>Sphingobacteriaceae</taxon>
        <taxon>Hufsiella</taxon>
    </lineage>
</organism>
<comment type="similarity">
    <text evidence="1">Belongs to the HipA Ser/Thr kinase family.</text>
</comment>
<feature type="domain" description="HipA-like C-terminal" evidence="4">
    <location>
        <begin position="181"/>
        <end position="394"/>
    </location>
</feature>
<evidence type="ECO:0000256" key="3">
    <source>
        <dbReference type="ARBA" id="ARBA00022777"/>
    </source>
</evidence>
<dbReference type="Pfam" id="PF07804">
    <property type="entry name" value="HipA_C"/>
    <property type="match status" value="1"/>
</dbReference>
<evidence type="ECO:0000313" key="6">
    <source>
        <dbReference type="Proteomes" id="UP000451233"/>
    </source>
</evidence>
<dbReference type="InterPro" id="IPR012893">
    <property type="entry name" value="HipA-like_C"/>
</dbReference>
<dbReference type="AlphaFoldDB" id="A0A7K1XTE4"/>
<dbReference type="GO" id="GO:0005829">
    <property type="term" value="C:cytosol"/>
    <property type="evidence" value="ECO:0007669"/>
    <property type="project" value="TreeGrafter"/>
</dbReference>
<keyword evidence="6" id="KW-1185">Reference proteome</keyword>
<dbReference type="InterPro" id="IPR052028">
    <property type="entry name" value="HipA_Ser/Thr_kinase"/>
</dbReference>
<evidence type="ECO:0000259" key="4">
    <source>
        <dbReference type="Pfam" id="PF07804"/>
    </source>
</evidence>
<dbReference type="RefSeq" id="WP_160904815.1">
    <property type="nucleotide sequence ID" value="NZ_WVHS01000001.1"/>
</dbReference>
<keyword evidence="3" id="KW-0418">Kinase</keyword>